<reference evidence="1 2" key="1">
    <citation type="submission" date="2018-03" db="EMBL/GenBank/DDBJ databases">
        <title>Genomic Encyclopedia of Type Strains, Phase III (KMG-III): the genomes of soil and plant-associated and newly described type strains.</title>
        <authorList>
            <person name="Whitman W."/>
        </authorList>
    </citation>
    <scope>NUCLEOTIDE SEQUENCE [LARGE SCALE GENOMIC DNA]</scope>
    <source>
        <strain evidence="1 2">CGMCC 1.12152</strain>
    </source>
</reference>
<dbReference type="Proteomes" id="UP000237647">
    <property type="component" value="Unassembled WGS sequence"/>
</dbReference>
<dbReference type="OrthoDB" id="9802640at2"/>
<gene>
    <name evidence="1" type="ORF">B0H98_109161</name>
</gene>
<protein>
    <recommendedName>
        <fullName evidence="3">HNH endonuclease</fullName>
    </recommendedName>
</protein>
<evidence type="ECO:0000313" key="1">
    <source>
        <dbReference type="EMBL" id="PRY63155.1"/>
    </source>
</evidence>
<dbReference type="RefSeq" id="WP_106375801.1">
    <property type="nucleotide sequence ID" value="NZ_PVTK01000009.1"/>
</dbReference>
<proteinExistence type="predicted"/>
<comment type="caution">
    <text evidence="1">The sequence shown here is derived from an EMBL/GenBank/DDBJ whole genome shotgun (WGS) entry which is preliminary data.</text>
</comment>
<name>A0A2T0UYZ6_9GAMM</name>
<dbReference type="EMBL" id="PVTK01000009">
    <property type="protein sequence ID" value="PRY63155.1"/>
    <property type="molecule type" value="Genomic_DNA"/>
</dbReference>
<dbReference type="PANTHER" id="PTHR37827:SF1">
    <property type="entry name" value="HNH DOMAIN-CONTAINING PROTEIN"/>
    <property type="match status" value="1"/>
</dbReference>
<organism evidence="1 2">
    <name type="scientific">Vreelandella songnenensis</name>
    <dbReference type="NCBI Taxonomy" id="1176243"/>
    <lineage>
        <taxon>Bacteria</taxon>
        <taxon>Pseudomonadati</taxon>
        <taxon>Pseudomonadota</taxon>
        <taxon>Gammaproteobacteria</taxon>
        <taxon>Oceanospirillales</taxon>
        <taxon>Halomonadaceae</taxon>
        <taxon>Vreelandella</taxon>
    </lineage>
</organism>
<keyword evidence="2" id="KW-1185">Reference proteome</keyword>
<evidence type="ECO:0008006" key="3">
    <source>
        <dbReference type="Google" id="ProtNLM"/>
    </source>
</evidence>
<accession>A0A2T0UYZ6</accession>
<dbReference type="PANTHER" id="PTHR37827">
    <property type="entry name" value="TUDOR DOMAIN-CONTAINING PROTEIN"/>
    <property type="match status" value="1"/>
</dbReference>
<dbReference type="AlphaFoldDB" id="A0A2T0UYZ6"/>
<evidence type="ECO:0000313" key="2">
    <source>
        <dbReference type="Proteomes" id="UP000237647"/>
    </source>
</evidence>
<sequence>MDVASPSGHALSPPPRPERCELCSRAAPLTKHHLIPRALHNKPRYRKRYSREERLTAILWLCHACHRHIHRLYSERELADQFASREALLASEEVHHFVEWLSAKPAGFKPKSRRPRR</sequence>